<comment type="caution">
    <text evidence="3">The sequence shown here is derived from an EMBL/GenBank/DDBJ whole genome shotgun (WGS) entry which is preliminary data.</text>
</comment>
<dbReference type="InterPro" id="IPR010730">
    <property type="entry name" value="HET"/>
</dbReference>
<dbReference type="Pfam" id="PF26640">
    <property type="entry name" value="DUF8212"/>
    <property type="match status" value="1"/>
</dbReference>
<dbReference type="PANTHER" id="PTHR10622:SF12">
    <property type="entry name" value="HET DOMAIN-CONTAINING PROTEIN"/>
    <property type="match status" value="1"/>
</dbReference>
<sequence length="538" mass="61410">MKLLNCRTRQIEEFSGTAISKSYAILSHRWENDEVIYKDFRTPAIAAQKAGWEKIDNFCRVALDNGYEYVWIDTCCINKEDLTELTEAINSMFKWYARSAVCYTYLSDITLGEPFEDSLWFTRGWTLQELIAPARMEFFDKDWKRIGTRLELRQVIQKRTRIVGEIFDETSEARNIKTILARNSVARRMSWAAGRTTTREEDRTYSLLGIFSVNMPLLYGEGSRAFIRLQEEIAKESNDLSLFAWTRLEWQIESRENGLESSTRPGLPEEPCGVLAVSPDEFRLSHDVILRRDTKYNPEFTITNKGLKITIGAAVTREHIWRISLGCAADSHPRHAISILLREVGGGVFVRWNANSRIQWPGDNQGHDMTFYIKKSIDWDERSMVTSQLSSMFHRSFQFHAKGEVNFGKAMPALNWSKEQNSFTTQGVDRFEGFVICTRNLTNANGGNTNLSFVVACGIGPEGKAWVCVGSARRVNRSLFEAAENADLHQVGVLGMEAGRYKSNATKTKVEVHGMRGRIQTKLRADKSDVLDIIVEIR</sequence>
<dbReference type="EMBL" id="JAQOWY010000029">
    <property type="protein sequence ID" value="KAK1854888.1"/>
    <property type="molecule type" value="Genomic_DNA"/>
</dbReference>
<dbReference type="PANTHER" id="PTHR10622">
    <property type="entry name" value="HET DOMAIN-CONTAINING PROTEIN"/>
    <property type="match status" value="1"/>
</dbReference>
<organism evidence="3 4">
    <name type="scientific">Colletotrichum chrysophilum</name>
    <dbReference type="NCBI Taxonomy" id="1836956"/>
    <lineage>
        <taxon>Eukaryota</taxon>
        <taxon>Fungi</taxon>
        <taxon>Dikarya</taxon>
        <taxon>Ascomycota</taxon>
        <taxon>Pezizomycotina</taxon>
        <taxon>Sordariomycetes</taxon>
        <taxon>Hypocreomycetidae</taxon>
        <taxon>Glomerellales</taxon>
        <taxon>Glomerellaceae</taxon>
        <taxon>Colletotrichum</taxon>
        <taxon>Colletotrichum gloeosporioides species complex</taxon>
    </lineage>
</organism>
<name>A0AAD9AUP1_9PEZI</name>
<accession>A0AAD9AUP1</accession>
<evidence type="ECO:0000313" key="3">
    <source>
        <dbReference type="EMBL" id="KAK1854888.1"/>
    </source>
</evidence>
<evidence type="ECO:0000259" key="2">
    <source>
        <dbReference type="Pfam" id="PF26640"/>
    </source>
</evidence>
<dbReference type="Proteomes" id="UP001243330">
    <property type="component" value="Unassembled WGS sequence"/>
</dbReference>
<feature type="domain" description="DUF8212" evidence="2">
    <location>
        <begin position="224"/>
        <end position="288"/>
    </location>
</feature>
<keyword evidence="4" id="KW-1185">Reference proteome</keyword>
<dbReference type="InterPro" id="IPR058525">
    <property type="entry name" value="DUF8212"/>
</dbReference>
<evidence type="ECO:0000313" key="4">
    <source>
        <dbReference type="Proteomes" id="UP001243330"/>
    </source>
</evidence>
<dbReference type="Pfam" id="PF06985">
    <property type="entry name" value="HET"/>
    <property type="match status" value="1"/>
</dbReference>
<reference evidence="3" key="1">
    <citation type="submission" date="2023-01" db="EMBL/GenBank/DDBJ databases">
        <title>Colletotrichum chrysophilum M932 genome sequence.</title>
        <authorList>
            <person name="Baroncelli R."/>
        </authorList>
    </citation>
    <scope>NUCLEOTIDE SEQUENCE</scope>
    <source>
        <strain evidence="3">M932</strain>
    </source>
</reference>
<dbReference type="AlphaFoldDB" id="A0AAD9AUP1"/>
<gene>
    <name evidence="3" type="ORF">CCHR01_02441</name>
</gene>
<proteinExistence type="predicted"/>
<protein>
    <submittedName>
        <fullName evidence="3">HET domain-containing protein</fullName>
    </submittedName>
</protein>
<evidence type="ECO:0000259" key="1">
    <source>
        <dbReference type="Pfam" id="PF06985"/>
    </source>
</evidence>
<feature type="domain" description="Heterokaryon incompatibility" evidence="1">
    <location>
        <begin position="23"/>
        <end position="108"/>
    </location>
</feature>